<dbReference type="PANTHER" id="PTHR30185:SF13">
    <property type="entry name" value="LICABCH OPERON REGULATOR-RELATED"/>
    <property type="match status" value="1"/>
</dbReference>
<feature type="domain" description="Mga helix-turn-helix" evidence="3">
    <location>
        <begin position="89"/>
        <end position="163"/>
    </location>
</feature>
<dbReference type="InterPro" id="IPR036390">
    <property type="entry name" value="WH_DNA-bd_sf"/>
</dbReference>
<proteinExistence type="predicted"/>
<dbReference type="InterPro" id="IPR007737">
    <property type="entry name" value="Mga_HTH"/>
</dbReference>
<protein>
    <submittedName>
        <fullName evidence="5">HTH domain-containing protein</fullName>
    </submittedName>
</protein>
<reference evidence="5 6" key="1">
    <citation type="submission" date="2019-03" db="EMBL/GenBank/DDBJ databases">
        <title>Genomic Encyclopedia of Type Strains, Phase IV (KMG-IV): sequencing the most valuable type-strain genomes for metagenomic binning, comparative biology and taxonomic classification.</title>
        <authorList>
            <person name="Goeker M."/>
        </authorList>
    </citation>
    <scope>NUCLEOTIDE SEQUENCE [LARGE SCALE GENOMIC DNA]</scope>
    <source>
        <strain evidence="5 6">DSM 28867</strain>
    </source>
</reference>
<sequence>MSKRWIDIMEYLTKHKVATSEAMAQALYVSPKTIQNEIKKLGEILQDYGATIISKQRIGYSLVVNDEKKLHNFMLEINQEIMNHPMTKEDRIQFQLELLLLNNDKYIKVEDIADQLYISKSSVSQDLKEVRTILEEFNLTLITRPNYGIKVEGKEFDFRLCTASHTIKRLDFNYQEDTNEQVRKINLCVSKHLNEGLIQPMRT</sequence>
<name>A0A4V3G6C2_9FIRM</name>
<dbReference type="InterPro" id="IPR036388">
    <property type="entry name" value="WH-like_DNA-bd_sf"/>
</dbReference>
<dbReference type="RefSeq" id="WP_166667596.1">
    <property type="nucleotide sequence ID" value="NZ_SODD01000034.1"/>
</dbReference>
<dbReference type="InterPro" id="IPR013196">
    <property type="entry name" value="HTH_11"/>
</dbReference>
<dbReference type="EMBL" id="SODD01000034">
    <property type="protein sequence ID" value="TDW14714.1"/>
    <property type="molecule type" value="Genomic_DNA"/>
</dbReference>
<keyword evidence="1" id="KW-0805">Transcription regulation</keyword>
<comment type="caution">
    <text evidence="5">The sequence shown here is derived from an EMBL/GenBank/DDBJ whole genome shotgun (WGS) entry which is preliminary data.</text>
</comment>
<keyword evidence="2" id="KW-0804">Transcription</keyword>
<dbReference type="SUPFAM" id="SSF46785">
    <property type="entry name" value="Winged helix' DNA-binding domain"/>
    <property type="match status" value="1"/>
</dbReference>
<evidence type="ECO:0000259" key="4">
    <source>
        <dbReference type="Pfam" id="PF08279"/>
    </source>
</evidence>
<evidence type="ECO:0000313" key="6">
    <source>
        <dbReference type="Proteomes" id="UP000294743"/>
    </source>
</evidence>
<keyword evidence="6" id="KW-1185">Reference proteome</keyword>
<organism evidence="5 6">
    <name type="scientific">Breznakia blatticola</name>
    <dbReference type="NCBI Taxonomy" id="1754012"/>
    <lineage>
        <taxon>Bacteria</taxon>
        <taxon>Bacillati</taxon>
        <taxon>Bacillota</taxon>
        <taxon>Erysipelotrichia</taxon>
        <taxon>Erysipelotrichales</taxon>
        <taxon>Erysipelotrichaceae</taxon>
        <taxon>Breznakia</taxon>
    </lineage>
</organism>
<accession>A0A4V3G6C2</accession>
<evidence type="ECO:0000256" key="2">
    <source>
        <dbReference type="ARBA" id="ARBA00023163"/>
    </source>
</evidence>
<dbReference type="AlphaFoldDB" id="A0A4V3G6C2"/>
<dbReference type="InterPro" id="IPR050661">
    <property type="entry name" value="BglG_antiterminators"/>
</dbReference>
<evidence type="ECO:0000313" key="5">
    <source>
        <dbReference type="EMBL" id="TDW14714.1"/>
    </source>
</evidence>
<evidence type="ECO:0000256" key="1">
    <source>
        <dbReference type="ARBA" id="ARBA00023015"/>
    </source>
</evidence>
<dbReference type="Proteomes" id="UP000294743">
    <property type="component" value="Unassembled WGS sequence"/>
</dbReference>
<dbReference type="Pfam" id="PF08279">
    <property type="entry name" value="HTH_11"/>
    <property type="match status" value="1"/>
</dbReference>
<gene>
    <name evidence="5" type="ORF">EDD63_13424</name>
</gene>
<feature type="domain" description="Helix-turn-helix type 11" evidence="4">
    <location>
        <begin position="4"/>
        <end position="60"/>
    </location>
</feature>
<dbReference type="Pfam" id="PF05043">
    <property type="entry name" value="Mga"/>
    <property type="match status" value="1"/>
</dbReference>
<dbReference type="PANTHER" id="PTHR30185">
    <property type="entry name" value="CRYPTIC BETA-GLUCOSIDE BGL OPERON ANTITERMINATOR"/>
    <property type="match status" value="1"/>
</dbReference>
<evidence type="ECO:0000259" key="3">
    <source>
        <dbReference type="Pfam" id="PF05043"/>
    </source>
</evidence>
<dbReference type="Gene3D" id="1.10.10.10">
    <property type="entry name" value="Winged helix-like DNA-binding domain superfamily/Winged helix DNA-binding domain"/>
    <property type="match status" value="2"/>
</dbReference>